<dbReference type="Proteomes" id="UP000231388">
    <property type="component" value="Unassembled WGS sequence"/>
</dbReference>
<evidence type="ECO:0000256" key="1">
    <source>
        <dbReference type="SAM" id="Phobius"/>
    </source>
</evidence>
<organism evidence="3 4">
    <name type="scientific">candidate division WWE3 bacterium CG23_combo_of_CG06-09_8_20_14_all_40_14</name>
    <dbReference type="NCBI Taxonomy" id="1975095"/>
    <lineage>
        <taxon>Bacteria</taxon>
        <taxon>Katanobacteria</taxon>
    </lineage>
</organism>
<proteinExistence type="predicted"/>
<feature type="transmembrane region" description="Helical" evidence="1">
    <location>
        <begin position="190"/>
        <end position="206"/>
    </location>
</feature>
<dbReference type="AlphaFoldDB" id="A0A2G9XC71"/>
<reference evidence="3 4" key="1">
    <citation type="submission" date="2017-09" db="EMBL/GenBank/DDBJ databases">
        <title>Depth-based differentiation of microbial function through sediment-hosted aquifers and enrichment of novel symbionts in the deep terrestrial subsurface.</title>
        <authorList>
            <person name="Probst A.J."/>
            <person name="Ladd B."/>
            <person name="Jarett J.K."/>
            <person name="Geller-Mcgrath D.E."/>
            <person name="Sieber C.M."/>
            <person name="Emerson J.B."/>
            <person name="Anantharaman K."/>
            <person name="Thomas B.C."/>
            <person name="Malmstrom R."/>
            <person name="Stieglmeier M."/>
            <person name="Klingl A."/>
            <person name="Woyke T."/>
            <person name="Ryan C.M."/>
            <person name="Banfield J.F."/>
        </authorList>
    </citation>
    <scope>NUCLEOTIDE SEQUENCE [LARGE SCALE GENOMIC DNA]</scope>
    <source>
        <strain evidence="3">CG23_combo_of_CG06-09_8_20_14_all_40_14</strain>
    </source>
</reference>
<keyword evidence="1" id="KW-0812">Transmembrane</keyword>
<protein>
    <recommendedName>
        <fullName evidence="2">DUF11 domain-containing protein</fullName>
    </recommendedName>
</protein>
<dbReference type="InterPro" id="IPR047589">
    <property type="entry name" value="DUF11_rpt"/>
</dbReference>
<evidence type="ECO:0000313" key="3">
    <source>
        <dbReference type="EMBL" id="PIP04580.1"/>
    </source>
</evidence>
<accession>A0A2G9XC71</accession>
<name>A0A2G9XC71_UNCKA</name>
<comment type="caution">
    <text evidence="3">The sequence shown here is derived from an EMBL/GenBank/DDBJ whole genome shotgun (WGS) entry which is preliminary data.</text>
</comment>
<dbReference type="EMBL" id="PCQY01000022">
    <property type="protein sequence ID" value="PIP04580.1"/>
    <property type="molecule type" value="Genomic_DNA"/>
</dbReference>
<dbReference type="InterPro" id="IPR001434">
    <property type="entry name" value="OmcB-like_DUF11"/>
</dbReference>
<sequence length="210" mass="23329">MKLIALWKFILIILFLFVAFNKKSFASVVCAPNYGGGETCIETKIEKLSLEKDVSFKESGEFKNRIKDAGAGETVYFRITVKNEGDTNFEKLTVEDDLPKYLKTKEDTEWTIRNLAPGKEWSETFKAEVVDGGDLPDNDICVVNEARVKESNKIADEDTAVVCIEAFTKVLGVKELPVTGGRNIITGKEISFAVMSLGLFLLGIGLKKFI</sequence>
<dbReference type="NCBIfam" id="TIGR01451">
    <property type="entry name" value="B_ant_repeat"/>
    <property type="match status" value="1"/>
</dbReference>
<feature type="domain" description="DUF11" evidence="2">
    <location>
        <begin position="70"/>
        <end position="159"/>
    </location>
</feature>
<gene>
    <name evidence="3" type="ORF">COX53_01800</name>
</gene>
<dbReference type="Pfam" id="PF01345">
    <property type="entry name" value="DUF11"/>
    <property type="match status" value="1"/>
</dbReference>
<evidence type="ECO:0000259" key="2">
    <source>
        <dbReference type="Pfam" id="PF01345"/>
    </source>
</evidence>
<dbReference type="Gene3D" id="2.60.40.10">
    <property type="entry name" value="Immunoglobulins"/>
    <property type="match status" value="1"/>
</dbReference>
<keyword evidence="1" id="KW-1133">Transmembrane helix</keyword>
<evidence type="ECO:0000313" key="4">
    <source>
        <dbReference type="Proteomes" id="UP000231388"/>
    </source>
</evidence>
<dbReference type="InterPro" id="IPR013783">
    <property type="entry name" value="Ig-like_fold"/>
</dbReference>
<keyword evidence="1" id="KW-0472">Membrane</keyword>